<evidence type="ECO:0000259" key="1">
    <source>
        <dbReference type="Pfam" id="PF00646"/>
    </source>
</evidence>
<protein>
    <recommendedName>
        <fullName evidence="1">F-box domain-containing protein</fullName>
    </recommendedName>
</protein>
<feature type="domain" description="F-box" evidence="1">
    <location>
        <begin position="7"/>
        <end position="36"/>
    </location>
</feature>
<evidence type="ECO:0000313" key="2">
    <source>
        <dbReference type="EMBL" id="EMS59293.1"/>
    </source>
</evidence>
<dbReference type="InterPro" id="IPR001810">
    <property type="entry name" value="F-box_dom"/>
</dbReference>
<dbReference type="PANTHER" id="PTHR32133">
    <property type="entry name" value="OS07G0120400 PROTEIN"/>
    <property type="match status" value="1"/>
</dbReference>
<dbReference type="EMBL" id="KD122519">
    <property type="protein sequence ID" value="EMS59293.1"/>
    <property type="molecule type" value="Genomic_DNA"/>
</dbReference>
<gene>
    <name evidence="2" type="ORF">TRIUR3_18190</name>
</gene>
<dbReference type="OMA" id="SLVCKDR"/>
<name>M7Z7V8_TRIUA</name>
<dbReference type="Pfam" id="PF00646">
    <property type="entry name" value="F-box"/>
    <property type="match status" value="1"/>
</dbReference>
<reference evidence="2" key="1">
    <citation type="journal article" date="2013" name="Nature">
        <title>Draft genome of the wheat A-genome progenitor Triticum urartu.</title>
        <authorList>
            <person name="Ling H.Q."/>
            <person name="Zhao S."/>
            <person name="Liu D."/>
            <person name="Wang J."/>
            <person name="Sun H."/>
            <person name="Zhang C."/>
            <person name="Fan H."/>
            <person name="Li D."/>
            <person name="Dong L."/>
            <person name="Tao Y."/>
            <person name="Gao C."/>
            <person name="Wu H."/>
            <person name="Li Y."/>
            <person name="Cui Y."/>
            <person name="Guo X."/>
            <person name="Zheng S."/>
            <person name="Wang B."/>
            <person name="Yu K."/>
            <person name="Liang Q."/>
            <person name="Yang W."/>
            <person name="Lou X."/>
            <person name="Chen J."/>
            <person name="Feng M."/>
            <person name="Jian J."/>
            <person name="Zhang X."/>
            <person name="Luo G."/>
            <person name="Jiang Y."/>
            <person name="Liu J."/>
            <person name="Wang Z."/>
            <person name="Sha Y."/>
            <person name="Zhang B."/>
            <person name="Wu H."/>
            <person name="Tang D."/>
            <person name="Shen Q."/>
            <person name="Xue P."/>
            <person name="Zou S."/>
            <person name="Wang X."/>
            <person name="Liu X."/>
            <person name="Wang F."/>
            <person name="Yang Y."/>
            <person name="An X."/>
            <person name="Dong Z."/>
            <person name="Zhang K."/>
            <person name="Zhang X."/>
            <person name="Luo M.C."/>
            <person name="Dvorak J."/>
            <person name="Tong Y."/>
            <person name="Wang J."/>
            <person name="Yang H."/>
            <person name="Li Z."/>
            <person name="Wang D."/>
            <person name="Zhang A."/>
            <person name="Wang J."/>
        </authorList>
    </citation>
    <scope>NUCLEOTIDE SEQUENCE</scope>
</reference>
<organism evidence="2">
    <name type="scientific">Triticum urartu</name>
    <name type="common">Red wild einkorn</name>
    <name type="synonym">Crithodium urartu</name>
    <dbReference type="NCBI Taxonomy" id="4572"/>
    <lineage>
        <taxon>Eukaryota</taxon>
        <taxon>Viridiplantae</taxon>
        <taxon>Streptophyta</taxon>
        <taxon>Embryophyta</taxon>
        <taxon>Tracheophyta</taxon>
        <taxon>Spermatophyta</taxon>
        <taxon>Magnoliopsida</taxon>
        <taxon>Liliopsida</taxon>
        <taxon>Poales</taxon>
        <taxon>Poaceae</taxon>
        <taxon>BOP clade</taxon>
        <taxon>Pooideae</taxon>
        <taxon>Triticodae</taxon>
        <taxon>Triticeae</taxon>
        <taxon>Triticinae</taxon>
        <taxon>Triticum</taxon>
    </lineage>
</organism>
<dbReference type="PANTHER" id="PTHR32133:SF408">
    <property type="entry name" value="OS07G0120400 PROTEIN"/>
    <property type="match status" value="1"/>
</dbReference>
<dbReference type="AlphaFoldDB" id="M7Z7V8"/>
<sequence>MAAPLPALPGELVEEILLRLPPDDPACLLRASLVCKDRGNSVSGPGFRRRLHELHGAPSVLGLLHGNPSQRATTASPFSLAAPDHRSRRSLDCRHGRALFLQDAKELLVWEPITGSQWRVPLPAAFERGYSTAADGCDHRDCLGGPFSCALRLLLL</sequence>
<dbReference type="InterPro" id="IPR036047">
    <property type="entry name" value="F-box-like_dom_sf"/>
</dbReference>
<proteinExistence type="predicted"/>
<accession>M7Z7V8</accession>
<dbReference type="SUPFAM" id="SSF81383">
    <property type="entry name" value="F-box domain"/>
    <property type="match status" value="1"/>
</dbReference>
<dbReference type="eggNOG" id="ENOG502SKDB">
    <property type="taxonomic scope" value="Eukaryota"/>
</dbReference>